<protein>
    <submittedName>
        <fullName evidence="1">SRPBCC family protein</fullName>
    </submittedName>
</protein>
<dbReference type="CDD" id="cd07812">
    <property type="entry name" value="SRPBCC"/>
    <property type="match status" value="1"/>
</dbReference>
<reference evidence="1 2" key="1">
    <citation type="journal article" date="2005" name="Int. J. Syst. Evol. Microbiol.">
        <title>Halobacillus yeomjeoni sp. nov., isolated from a marine solar saltern in Korea.</title>
        <authorList>
            <person name="Yoon J.H."/>
            <person name="Kang S.J."/>
            <person name="Lee C.H."/>
            <person name="Oh H.W."/>
            <person name="Oh T.K."/>
        </authorList>
    </citation>
    <scope>NUCLEOTIDE SEQUENCE [LARGE SCALE GENOMIC DNA]</scope>
    <source>
        <strain evidence="1 2">KCTC 3957</strain>
    </source>
</reference>
<accession>A0A931HYX4</accession>
<organism evidence="1 2">
    <name type="scientific">Halobacillus yeomjeoni</name>
    <dbReference type="NCBI Taxonomy" id="311194"/>
    <lineage>
        <taxon>Bacteria</taxon>
        <taxon>Bacillati</taxon>
        <taxon>Bacillota</taxon>
        <taxon>Bacilli</taxon>
        <taxon>Bacillales</taxon>
        <taxon>Bacillaceae</taxon>
        <taxon>Halobacillus</taxon>
    </lineage>
</organism>
<evidence type="ECO:0000313" key="1">
    <source>
        <dbReference type="EMBL" id="MBH0231723.1"/>
    </source>
</evidence>
<comment type="caution">
    <text evidence="1">The sequence shown here is derived from an EMBL/GenBank/DDBJ whole genome shotgun (WGS) entry which is preliminary data.</text>
</comment>
<evidence type="ECO:0000313" key="2">
    <source>
        <dbReference type="Proteomes" id="UP000614490"/>
    </source>
</evidence>
<dbReference type="Proteomes" id="UP000614490">
    <property type="component" value="Unassembled WGS sequence"/>
</dbReference>
<dbReference type="EMBL" id="JADZSC010000004">
    <property type="protein sequence ID" value="MBH0231723.1"/>
    <property type="molecule type" value="Genomic_DNA"/>
</dbReference>
<proteinExistence type="predicted"/>
<dbReference type="SUPFAM" id="SSF55961">
    <property type="entry name" value="Bet v1-like"/>
    <property type="match status" value="1"/>
</dbReference>
<dbReference type="InterPro" id="IPR023393">
    <property type="entry name" value="START-like_dom_sf"/>
</dbReference>
<dbReference type="RefSeq" id="WP_197318354.1">
    <property type="nucleotide sequence ID" value="NZ_JADZSC010000004.1"/>
</dbReference>
<gene>
    <name evidence="1" type="ORF">H0267_16040</name>
</gene>
<name>A0A931HYX4_9BACI</name>
<keyword evidence="2" id="KW-1185">Reference proteome</keyword>
<sequence>MIQWKEKKLIEADIETVWRLFAEENMYKIMPKVVENTPLEVKDEVIGSTFRQSYKEGKRTETYIVEIIGYEDGEDKKFKRIAFTLAKLFKIDLSFTLLKQSAEETLFIYEGRNEGVGFIGRMMTKLGSKKAKEKVVKEFMQRVEKEAVQSKETSNSGH</sequence>
<dbReference type="AlphaFoldDB" id="A0A931HYX4"/>
<dbReference type="Gene3D" id="3.30.530.20">
    <property type="match status" value="1"/>
</dbReference>